<organism evidence="3 4">
    <name type="scientific">Rehmannia glutinosa</name>
    <name type="common">Chinese foxglove</name>
    <dbReference type="NCBI Taxonomy" id="99300"/>
    <lineage>
        <taxon>Eukaryota</taxon>
        <taxon>Viridiplantae</taxon>
        <taxon>Streptophyta</taxon>
        <taxon>Embryophyta</taxon>
        <taxon>Tracheophyta</taxon>
        <taxon>Spermatophyta</taxon>
        <taxon>Magnoliopsida</taxon>
        <taxon>eudicotyledons</taxon>
        <taxon>Gunneridae</taxon>
        <taxon>Pentapetalae</taxon>
        <taxon>asterids</taxon>
        <taxon>lamiids</taxon>
        <taxon>Lamiales</taxon>
        <taxon>Orobanchaceae</taxon>
        <taxon>Rehmannieae</taxon>
        <taxon>Rehmannia</taxon>
    </lineage>
</organism>
<dbReference type="PANTHER" id="PTHR31286">
    <property type="entry name" value="GLYCINE-RICH CELL WALL STRUCTURAL PROTEIN 1.8-LIKE"/>
    <property type="match status" value="1"/>
</dbReference>
<feature type="domain" description="DUF4283" evidence="1">
    <location>
        <begin position="1"/>
        <end position="55"/>
    </location>
</feature>
<dbReference type="PANTHER" id="PTHR31286:SF178">
    <property type="entry name" value="DUF4283 DOMAIN-CONTAINING PROTEIN"/>
    <property type="match status" value="1"/>
</dbReference>
<protein>
    <recommendedName>
        <fullName evidence="5">CCHC-type domain-containing protein</fullName>
    </recommendedName>
</protein>
<dbReference type="Pfam" id="PF14111">
    <property type="entry name" value="DUF4283"/>
    <property type="match status" value="1"/>
</dbReference>
<reference evidence="3 4" key="1">
    <citation type="journal article" date="2021" name="Comput. Struct. Biotechnol. J.">
        <title>De novo genome assembly of the potent medicinal plant Rehmannia glutinosa using nanopore technology.</title>
        <authorList>
            <person name="Ma L."/>
            <person name="Dong C."/>
            <person name="Song C."/>
            <person name="Wang X."/>
            <person name="Zheng X."/>
            <person name="Niu Y."/>
            <person name="Chen S."/>
            <person name="Feng W."/>
        </authorList>
    </citation>
    <scope>NUCLEOTIDE SEQUENCE [LARGE SCALE GENOMIC DNA]</scope>
    <source>
        <strain evidence="3">DH-2019</strain>
    </source>
</reference>
<evidence type="ECO:0000313" key="4">
    <source>
        <dbReference type="Proteomes" id="UP001318860"/>
    </source>
</evidence>
<dbReference type="EMBL" id="JABTTQ020000003">
    <property type="protein sequence ID" value="KAK6160549.1"/>
    <property type="molecule type" value="Genomic_DNA"/>
</dbReference>
<evidence type="ECO:0000313" key="3">
    <source>
        <dbReference type="EMBL" id="KAK6160549.1"/>
    </source>
</evidence>
<evidence type="ECO:0000259" key="2">
    <source>
        <dbReference type="Pfam" id="PF14392"/>
    </source>
</evidence>
<proteinExistence type="predicted"/>
<sequence length="169" mass="19697">MSNIWHTKEKISVKEVGHNFFQFVFSSQEDKDRVRSGKTWSFDNQYLILRDWSENLEENSDSFNFVELWVQLLNVPFHWLSIATGRKIGNKFLKLTDILISESGSSKGRHIKILAEVNLNKPLIRGITIKLGDESCSVDFRYENLQGFCFYCCKIGHAERGCQQRKDDI</sequence>
<dbReference type="Pfam" id="PF14392">
    <property type="entry name" value="zf-CCHC_4"/>
    <property type="match status" value="1"/>
</dbReference>
<gene>
    <name evidence="3" type="ORF">DH2020_003930</name>
</gene>
<evidence type="ECO:0000259" key="1">
    <source>
        <dbReference type="Pfam" id="PF14111"/>
    </source>
</evidence>
<dbReference type="InterPro" id="IPR025558">
    <property type="entry name" value="DUF4283"/>
</dbReference>
<accession>A0ABR0XN12</accession>
<feature type="domain" description="Zinc knuckle CX2CX4HX4C" evidence="2">
    <location>
        <begin position="122"/>
        <end position="163"/>
    </location>
</feature>
<name>A0ABR0XN12_REHGL</name>
<evidence type="ECO:0008006" key="5">
    <source>
        <dbReference type="Google" id="ProtNLM"/>
    </source>
</evidence>
<dbReference type="Proteomes" id="UP001318860">
    <property type="component" value="Unassembled WGS sequence"/>
</dbReference>
<dbReference type="InterPro" id="IPR025836">
    <property type="entry name" value="Zn_knuckle_CX2CX4HX4C"/>
</dbReference>
<dbReference type="InterPro" id="IPR040256">
    <property type="entry name" value="At4g02000-like"/>
</dbReference>
<keyword evidence="4" id="KW-1185">Reference proteome</keyword>
<comment type="caution">
    <text evidence="3">The sequence shown here is derived from an EMBL/GenBank/DDBJ whole genome shotgun (WGS) entry which is preliminary data.</text>
</comment>